<dbReference type="InterPro" id="IPR010591">
    <property type="entry name" value="ATP11"/>
</dbReference>
<evidence type="ECO:0000256" key="5">
    <source>
        <dbReference type="ARBA" id="ARBA00014723"/>
    </source>
</evidence>
<dbReference type="PANTHER" id="PTHR13126:SF0">
    <property type="entry name" value="ATP SYNTHASE MITOCHONDRIAL F1 COMPLEX ASSEMBLY FACTOR 1"/>
    <property type="match status" value="1"/>
</dbReference>
<dbReference type="PANTHER" id="PTHR13126">
    <property type="entry name" value="CHAPERONE ATP11"/>
    <property type="match status" value="1"/>
</dbReference>
<dbReference type="Pfam" id="PF06644">
    <property type="entry name" value="ATP11"/>
    <property type="match status" value="1"/>
</dbReference>
<dbReference type="PRINTS" id="PR00125">
    <property type="entry name" value="ATPASEDELTA"/>
</dbReference>
<proteinExistence type="inferred from homology"/>
<dbReference type="GO" id="GO:0033615">
    <property type="term" value="P:mitochondrial proton-transporting ATP synthase complex assembly"/>
    <property type="evidence" value="ECO:0007669"/>
    <property type="project" value="TreeGrafter"/>
</dbReference>
<evidence type="ECO:0000256" key="8">
    <source>
        <dbReference type="ARBA" id="ARBA00022946"/>
    </source>
</evidence>
<evidence type="ECO:0000256" key="11">
    <source>
        <dbReference type="ARBA" id="ARBA00023136"/>
    </source>
</evidence>
<keyword evidence="15" id="KW-1185">Reference proteome</keyword>
<dbReference type="Proteomes" id="UP001214415">
    <property type="component" value="Chromosome 2"/>
</dbReference>
<dbReference type="InterPro" id="IPR000711">
    <property type="entry name" value="ATPase_OSCP/dsu"/>
</dbReference>
<dbReference type="NCBIfam" id="TIGR01145">
    <property type="entry name" value="ATP_synt_delta"/>
    <property type="match status" value="1"/>
</dbReference>
<evidence type="ECO:0000256" key="13">
    <source>
        <dbReference type="SAM" id="MobiDB-lite"/>
    </source>
</evidence>
<organism evidence="14 15">
    <name type="scientific">Malassezia equina</name>
    <dbReference type="NCBI Taxonomy" id="1381935"/>
    <lineage>
        <taxon>Eukaryota</taxon>
        <taxon>Fungi</taxon>
        <taxon>Dikarya</taxon>
        <taxon>Basidiomycota</taxon>
        <taxon>Ustilaginomycotina</taxon>
        <taxon>Malasseziomycetes</taxon>
        <taxon>Malasseziales</taxon>
        <taxon>Malasseziaceae</taxon>
        <taxon>Malassezia</taxon>
    </lineage>
</organism>
<feature type="compositionally biased region" description="Basic and acidic residues" evidence="13">
    <location>
        <begin position="423"/>
        <end position="440"/>
    </location>
</feature>
<keyword evidence="9" id="KW-0406">Ion transport</keyword>
<name>A0AAF0IXT5_9BASI</name>
<dbReference type="InterPro" id="IPR026015">
    <property type="entry name" value="ATP_synth_OSCP/delta_N_sf"/>
</dbReference>
<reference evidence="14" key="1">
    <citation type="submission" date="2023-03" db="EMBL/GenBank/DDBJ databases">
        <title>Mating type loci evolution in Malassezia.</title>
        <authorList>
            <person name="Coelho M.A."/>
        </authorList>
    </citation>
    <scope>NUCLEOTIDE SEQUENCE</scope>
    <source>
        <strain evidence="14">CBS 12830</strain>
    </source>
</reference>
<protein>
    <recommendedName>
        <fullName evidence="5">ATP synthase subunit 5, mitochondrial</fullName>
    </recommendedName>
</protein>
<evidence type="ECO:0000256" key="2">
    <source>
        <dbReference type="ARBA" id="ARBA00004370"/>
    </source>
</evidence>
<dbReference type="HAMAP" id="MF_01416">
    <property type="entry name" value="ATP_synth_delta_bact"/>
    <property type="match status" value="1"/>
</dbReference>
<dbReference type="GO" id="GO:0016020">
    <property type="term" value="C:membrane"/>
    <property type="evidence" value="ECO:0007669"/>
    <property type="project" value="UniProtKB-SubCell"/>
</dbReference>
<evidence type="ECO:0000256" key="7">
    <source>
        <dbReference type="ARBA" id="ARBA00022781"/>
    </source>
</evidence>
<sequence>MASRFVPRVFNQTRGYASQAAIRPPIQLEGLAGKYASAAFVSALTRGEKNLAKLESDLKYFNDVLKSGSQDATKLRTFLTNPTVSAEARSKTISDLLSSQKGGADELTSNLFSALSENGRLGLSEKVIEDFLQLTSAHRGEVIITVTSAKPLDKSVTSRLESALKGSQFATTAGAKSVKFNYKVNEALQGGFSVDLGDRSVDLSVANRVNKLNALLRGAVSIVSYALYLCVAKEVWTWPYAWLSEFLLLIVPLMLACTVLVPDPLSLLAGLSIPVCLWMLAQYVQGSTAATPRVSVVDMDQDDLPNDDRDLLVGQALLNMNLTPSNSPILREKALPDMSEDDLASPVDFPVFPRFFAKCETWGTSLPTYAASYRSTLTRRMYSINAEEFLDKFAESNKTSTEQKRQAQMSKYSEKLLAKAKELEQKKAAEDRQPLAHKASDAQQPSVEDRDEALRRRLEERRIREEKRKLANEADIASPVKPLSTFMNLDKTLQESPENIGKLWTGYHIAKNKLSAVIPATTYLHMVETSRKSPQFVVPLPRAMKSEGGEDELGYEMQFLQWTMLTPPKTTSPNAPPPTAVMFTPLAEYQLRQEYAQPSLVLTHYTELIESKGIVLMRGDITDSEASKDQSESRPLMTQQDAQILTLCLQRFYHIDWALEGLDNDEEAEQRRALLRAFHGKPENFDLKKLIQLSLQV</sequence>
<dbReference type="GO" id="GO:0006506">
    <property type="term" value="P:GPI anchor biosynthetic process"/>
    <property type="evidence" value="ECO:0007669"/>
    <property type="project" value="InterPro"/>
</dbReference>
<dbReference type="EMBL" id="CP119901">
    <property type="protein sequence ID" value="WFD22146.1"/>
    <property type="molecule type" value="Genomic_DNA"/>
</dbReference>
<keyword evidence="12" id="KW-0066">ATP synthesis</keyword>
<comment type="subcellular location">
    <subcellularLocation>
        <location evidence="2">Membrane</location>
    </subcellularLocation>
    <subcellularLocation>
        <location evidence="1">Mitochondrion</location>
    </subcellularLocation>
</comment>
<dbReference type="SUPFAM" id="SSF47928">
    <property type="entry name" value="N-terminal domain of the delta subunit of the F1F0-ATP synthase"/>
    <property type="match status" value="1"/>
</dbReference>
<comment type="similarity">
    <text evidence="3">Belongs to the ATPase delta chain family.</text>
</comment>
<keyword evidence="8" id="KW-0809">Transit peptide</keyword>
<evidence type="ECO:0000256" key="12">
    <source>
        <dbReference type="ARBA" id="ARBA00023310"/>
    </source>
</evidence>
<gene>
    <name evidence="14" type="primary">ATP5</name>
    <name evidence="14" type="ORF">MEQU1_000808</name>
</gene>
<evidence type="ECO:0000256" key="4">
    <source>
        <dbReference type="ARBA" id="ARBA00009116"/>
    </source>
</evidence>
<dbReference type="AlphaFoldDB" id="A0AAF0IXT5"/>
<evidence type="ECO:0000313" key="15">
    <source>
        <dbReference type="Proteomes" id="UP001214415"/>
    </source>
</evidence>
<feature type="region of interest" description="Disordered" evidence="13">
    <location>
        <begin position="423"/>
        <end position="452"/>
    </location>
</feature>
<evidence type="ECO:0000256" key="1">
    <source>
        <dbReference type="ARBA" id="ARBA00004173"/>
    </source>
</evidence>
<keyword evidence="11" id="KW-0472">Membrane</keyword>
<dbReference type="Pfam" id="PF00213">
    <property type="entry name" value="OSCP"/>
    <property type="match status" value="1"/>
</dbReference>
<accession>A0AAF0IXT5</accession>
<keyword evidence="6" id="KW-0813">Transport</keyword>
<evidence type="ECO:0000256" key="6">
    <source>
        <dbReference type="ARBA" id="ARBA00022448"/>
    </source>
</evidence>
<evidence type="ECO:0000256" key="9">
    <source>
        <dbReference type="ARBA" id="ARBA00023065"/>
    </source>
</evidence>
<dbReference type="InterPro" id="IPR009447">
    <property type="entry name" value="PIGW/GWT1"/>
</dbReference>
<dbReference type="Pfam" id="PF06423">
    <property type="entry name" value="GWT1"/>
    <property type="match status" value="1"/>
</dbReference>
<evidence type="ECO:0000256" key="10">
    <source>
        <dbReference type="ARBA" id="ARBA00023128"/>
    </source>
</evidence>
<keyword evidence="7" id="KW-0375">Hydrogen ion transport</keyword>
<dbReference type="Gene3D" id="1.10.520.20">
    <property type="entry name" value="N-terminal domain of the delta subunit of the F1F0-ATP synthase"/>
    <property type="match status" value="1"/>
</dbReference>
<evidence type="ECO:0000313" key="14">
    <source>
        <dbReference type="EMBL" id="WFD22146.1"/>
    </source>
</evidence>
<comment type="similarity">
    <text evidence="4">Belongs to the ATP11 family.</text>
</comment>
<dbReference type="GO" id="GO:0016746">
    <property type="term" value="F:acyltransferase activity"/>
    <property type="evidence" value="ECO:0007669"/>
    <property type="project" value="InterPro"/>
</dbReference>
<dbReference type="GO" id="GO:0046933">
    <property type="term" value="F:proton-transporting ATP synthase activity, rotational mechanism"/>
    <property type="evidence" value="ECO:0007669"/>
    <property type="project" value="InterPro"/>
</dbReference>
<dbReference type="GO" id="GO:0005739">
    <property type="term" value="C:mitochondrion"/>
    <property type="evidence" value="ECO:0007669"/>
    <property type="project" value="UniProtKB-SubCell"/>
</dbReference>
<evidence type="ECO:0000256" key="3">
    <source>
        <dbReference type="ARBA" id="ARBA00007046"/>
    </source>
</evidence>
<keyword evidence="10" id="KW-0496">Mitochondrion</keyword>